<dbReference type="PRINTS" id="PR00080">
    <property type="entry name" value="SDRFAMILY"/>
</dbReference>
<dbReference type="PRINTS" id="PR00081">
    <property type="entry name" value="GDHRDH"/>
</dbReference>
<dbReference type="CDD" id="cd05233">
    <property type="entry name" value="SDR_c"/>
    <property type="match status" value="1"/>
</dbReference>
<dbReference type="SUPFAM" id="SSF51735">
    <property type="entry name" value="NAD(P)-binding Rossmann-fold domains"/>
    <property type="match status" value="1"/>
</dbReference>
<comment type="similarity">
    <text evidence="1 3">Belongs to the short-chain dehydrogenases/reductases (SDR) family.</text>
</comment>
<dbReference type="Proteomes" id="UP000288227">
    <property type="component" value="Unassembled WGS sequence"/>
</dbReference>
<evidence type="ECO:0000313" key="4">
    <source>
        <dbReference type="EMBL" id="GCC51369.1"/>
    </source>
</evidence>
<keyword evidence="2" id="KW-0560">Oxidoreductase</keyword>
<evidence type="ECO:0000313" key="5">
    <source>
        <dbReference type="Proteomes" id="UP000288227"/>
    </source>
</evidence>
<organism evidence="4 5">
    <name type="scientific">Chryseotalea sanaruensis</name>
    <dbReference type="NCBI Taxonomy" id="2482724"/>
    <lineage>
        <taxon>Bacteria</taxon>
        <taxon>Pseudomonadati</taxon>
        <taxon>Bacteroidota</taxon>
        <taxon>Cytophagia</taxon>
        <taxon>Cytophagales</taxon>
        <taxon>Chryseotaleaceae</taxon>
        <taxon>Chryseotalea</taxon>
    </lineage>
</organism>
<accession>A0A401U908</accession>
<dbReference type="InterPro" id="IPR036291">
    <property type="entry name" value="NAD(P)-bd_dom_sf"/>
</dbReference>
<dbReference type="PANTHER" id="PTHR42901">
    <property type="entry name" value="ALCOHOL DEHYDROGENASE"/>
    <property type="match status" value="1"/>
</dbReference>
<comment type="caution">
    <text evidence="4">The sequence shown here is derived from an EMBL/GenBank/DDBJ whole genome shotgun (WGS) entry which is preliminary data.</text>
</comment>
<proteinExistence type="inferred from homology"/>
<dbReference type="PROSITE" id="PS00061">
    <property type="entry name" value="ADH_SHORT"/>
    <property type="match status" value="1"/>
</dbReference>
<dbReference type="InterPro" id="IPR002347">
    <property type="entry name" value="SDR_fam"/>
</dbReference>
<sequence length="235" mass="25609">MNKLIVVSGATKGIGRAIVEEFLKHGFDAVICARKQADLTTMKEEVENKFIGAKLYIFQADMAVKQQVNDFAAFIKSLNRPIEVLVNNAGFFAPGDIATEPDGTLESMIDANLYSAYYLTRGLIQPMLEAKAGHIFNICSIASIKAYANGGSYAITKFAMLGLSKCLREELKPFDIRVTAVLPGATKTASWDGVDLPEDRFMSAEDVAATVYACNAISKRSVVEEILIRPQLGDI</sequence>
<dbReference type="Pfam" id="PF00106">
    <property type="entry name" value="adh_short"/>
    <property type="match status" value="1"/>
</dbReference>
<evidence type="ECO:0000256" key="1">
    <source>
        <dbReference type="ARBA" id="ARBA00006484"/>
    </source>
</evidence>
<protein>
    <submittedName>
        <fullName evidence="4">NAD(P)-dependent oxidoreductase</fullName>
    </submittedName>
</protein>
<evidence type="ECO:0000256" key="2">
    <source>
        <dbReference type="ARBA" id="ARBA00023002"/>
    </source>
</evidence>
<evidence type="ECO:0000256" key="3">
    <source>
        <dbReference type="RuleBase" id="RU000363"/>
    </source>
</evidence>
<dbReference type="PANTHER" id="PTHR42901:SF1">
    <property type="entry name" value="ALCOHOL DEHYDROGENASE"/>
    <property type="match status" value="1"/>
</dbReference>
<dbReference type="OrthoDB" id="9810734at2"/>
<keyword evidence="5" id="KW-1185">Reference proteome</keyword>
<dbReference type="EMBL" id="BHXQ01000003">
    <property type="protein sequence ID" value="GCC51369.1"/>
    <property type="molecule type" value="Genomic_DNA"/>
</dbReference>
<name>A0A401U908_9BACT</name>
<dbReference type="RefSeq" id="WP_127122036.1">
    <property type="nucleotide sequence ID" value="NZ_BHXQ01000003.1"/>
</dbReference>
<dbReference type="AlphaFoldDB" id="A0A401U908"/>
<dbReference type="Gene3D" id="3.40.50.720">
    <property type="entry name" value="NAD(P)-binding Rossmann-like Domain"/>
    <property type="match status" value="1"/>
</dbReference>
<reference evidence="4 5" key="1">
    <citation type="submission" date="2018-11" db="EMBL/GenBank/DDBJ databases">
        <title>Chryseotalea sanarue gen. nov., sp., nov., a member of the family Cytophagaceae, isolated from a brackish lake in Hamamatsu Japan.</title>
        <authorList>
            <person name="Maejima Y."/>
            <person name="Iino T."/>
            <person name="Muraguchi Y."/>
            <person name="Fukuda K."/>
            <person name="Ohkuma M."/>
            <person name="Moriuchi R."/>
            <person name="Dohra H."/>
            <person name="Kimbara K."/>
            <person name="Shintani M."/>
        </authorList>
    </citation>
    <scope>NUCLEOTIDE SEQUENCE [LARGE SCALE GENOMIC DNA]</scope>
    <source>
        <strain evidence="4 5">Ys</strain>
    </source>
</reference>
<gene>
    <name evidence="4" type="ORF">SanaruYs_15940</name>
</gene>
<dbReference type="InterPro" id="IPR020904">
    <property type="entry name" value="Sc_DH/Rdtase_CS"/>
</dbReference>
<dbReference type="GO" id="GO:0016491">
    <property type="term" value="F:oxidoreductase activity"/>
    <property type="evidence" value="ECO:0007669"/>
    <property type="project" value="UniProtKB-KW"/>
</dbReference>